<reference evidence="1" key="1">
    <citation type="journal article" date="2020" name="Stud. Mycol.">
        <title>101 Dothideomycetes genomes: a test case for predicting lifestyles and emergence of pathogens.</title>
        <authorList>
            <person name="Haridas S."/>
            <person name="Albert R."/>
            <person name="Binder M."/>
            <person name="Bloem J."/>
            <person name="Labutti K."/>
            <person name="Salamov A."/>
            <person name="Andreopoulos B."/>
            <person name="Baker S."/>
            <person name="Barry K."/>
            <person name="Bills G."/>
            <person name="Bluhm B."/>
            <person name="Cannon C."/>
            <person name="Castanera R."/>
            <person name="Culley D."/>
            <person name="Daum C."/>
            <person name="Ezra D."/>
            <person name="Gonzalez J."/>
            <person name="Henrissat B."/>
            <person name="Kuo A."/>
            <person name="Liang C."/>
            <person name="Lipzen A."/>
            <person name="Lutzoni F."/>
            <person name="Magnuson J."/>
            <person name="Mondo S."/>
            <person name="Nolan M."/>
            <person name="Ohm R."/>
            <person name="Pangilinan J."/>
            <person name="Park H.-J."/>
            <person name="Ramirez L."/>
            <person name="Alfaro M."/>
            <person name="Sun H."/>
            <person name="Tritt A."/>
            <person name="Yoshinaga Y."/>
            <person name="Zwiers L.-H."/>
            <person name="Turgeon B."/>
            <person name="Goodwin S."/>
            <person name="Spatafora J."/>
            <person name="Crous P."/>
            <person name="Grigoriev I."/>
        </authorList>
    </citation>
    <scope>NUCLEOTIDE SEQUENCE</scope>
    <source>
        <strain evidence="1">CBS 110217</strain>
    </source>
</reference>
<evidence type="ECO:0000313" key="2">
    <source>
        <dbReference type="Proteomes" id="UP000799777"/>
    </source>
</evidence>
<gene>
    <name evidence="1" type="ORF">EK21DRAFT_99935</name>
</gene>
<name>A0A9P4HCP5_9PLEO</name>
<comment type="caution">
    <text evidence="1">The sequence shown here is derived from an EMBL/GenBank/DDBJ whole genome shotgun (WGS) entry which is preliminary data.</text>
</comment>
<dbReference type="EMBL" id="ML978183">
    <property type="protein sequence ID" value="KAF2031190.1"/>
    <property type="molecule type" value="Genomic_DNA"/>
</dbReference>
<evidence type="ECO:0000313" key="1">
    <source>
        <dbReference type="EMBL" id="KAF2031190.1"/>
    </source>
</evidence>
<keyword evidence="2" id="KW-1185">Reference proteome</keyword>
<protein>
    <submittedName>
        <fullName evidence="1">Uncharacterized protein</fullName>
    </submittedName>
</protein>
<organism evidence="1 2">
    <name type="scientific">Setomelanomma holmii</name>
    <dbReference type="NCBI Taxonomy" id="210430"/>
    <lineage>
        <taxon>Eukaryota</taxon>
        <taxon>Fungi</taxon>
        <taxon>Dikarya</taxon>
        <taxon>Ascomycota</taxon>
        <taxon>Pezizomycotina</taxon>
        <taxon>Dothideomycetes</taxon>
        <taxon>Pleosporomycetidae</taxon>
        <taxon>Pleosporales</taxon>
        <taxon>Pleosporineae</taxon>
        <taxon>Phaeosphaeriaceae</taxon>
        <taxon>Setomelanomma</taxon>
    </lineage>
</organism>
<accession>A0A9P4HCP5</accession>
<dbReference type="AlphaFoldDB" id="A0A9P4HCP5"/>
<dbReference type="Proteomes" id="UP000799777">
    <property type="component" value="Unassembled WGS sequence"/>
</dbReference>
<dbReference type="PANTHER" id="PTHR36986:SF1">
    <property type="entry name" value="UPF0643 PROTEIN PB2B2.08"/>
    <property type="match status" value="1"/>
</dbReference>
<dbReference type="OrthoDB" id="2140489at2759"/>
<sequence length="277" mass="31378">MAPGVDIPRCQIENTTITIPNQSLKEPTITIESLTTTPITPTQQTNTTTLVLHPTFITTDFDLLRFHAAAHDQLPKPSTAIDHQIPTSDSPAYSTNLISSPYNNAGHYLDLTTLPLPSLLFAKALTALKPRTPEYATAEYTEALNFDEVREVLRNLVAAENKLNGFSWPKTSFYAVVFRSQLKEGTDNDYLYKLDYESHREACESGGLLKYWFGAADSERRNLATCFWHSREDAYKGGLGPWHVKARRAGRELYETIVFSTWRFVVEEGGREWRIEE</sequence>
<proteinExistence type="predicted"/>
<dbReference type="PANTHER" id="PTHR36986">
    <property type="entry name" value="UPF0643 PROTEIN PB2B2.08"/>
    <property type="match status" value="1"/>
</dbReference>